<dbReference type="Proteomes" id="UP001187192">
    <property type="component" value="Unassembled WGS sequence"/>
</dbReference>
<proteinExistence type="predicted"/>
<comment type="caution">
    <text evidence="1">The sequence shown here is derived from an EMBL/GenBank/DDBJ whole genome shotgun (WGS) entry which is preliminary data.</text>
</comment>
<name>A0AA87ZG02_FICCA</name>
<gene>
    <name evidence="1" type="ORF">TIFTF001_000998</name>
</gene>
<dbReference type="AlphaFoldDB" id="A0AA87ZG02"/>
<dbReference type="PANTHER" id="PTHR36746">
    <property type="entry name" value="BNAC04G51760D PROTEIN"/>
    <property type="match status" value="1"/>
</dbReference>
<evidence type="ECO:0000313" key="1">
    <source>
        <dbReference type="EMBL" id="GMN25603.1"/>
    </source>
</evidence>
<dbReference type="PANTHER" id="PTHR36746:SF3">
    <property type="entry name" value="DUF4005 DOMAIN-CONTAINING PROTEIN"/>
    <property type="match status" value="1"/>
</dbReference>
<organism evidence="1 2">
    <name type="scientific">Ficus carica</name>
    <name type="common">Common fig</name>
    <dbReference type="NCBI Taxonomy" id="3494"/>
    <lineage>
        <taxon>Eukaryota</taxon>
        <taxon>Viridiplantae</taxon>
        <taxon>Streptophyta</taxon>
        <taxon>Embryophyta</taxon>
        <taxon>Tracheophyta</taxon>
        <taxon>Spermatophyta</taxon>
        <taxon>Magnoliopsida</taxon>
        <taxon>eudicotyledons</taxon>
        <taxon>Gunneridae</taxon>
        <taxon>Pentapetalae</taxon>
        <taxon>rosids</taxon>
        <taxon>fabids</taxon>
        <taxon>Rosales</taxon>
        <taxon>Moraceae</taxon>
        <taxon>Ficeae</taxon>
        <taxon>Ficus</taxon>
    </lineage>
</organism>
<accession>A0AA87ZG02</accession>
<reference evidence="1" key="1">
    <citation type="submission" date="2023-07" db="EMBL/GenBank/DDBJ databases">
        <title>draft genome sequence of fig (Ficus carica).</title>
        <authorList>
            <person name="Takahashi T."/>
            <person name="Nishimura K."/>
        </authorList>
    </citation>
    <scope>NUCLEOTIDE SEQUENCE</scope>
</reference>
<sequence>METGEDRSSCGCNEIFCCIFSSSHKDRHSHQKQDCLPAYSASTTELKPTRLLEQEKLEKNAVYGAPNVGQHVHQQGSSRLGSDVNETFSDYISRTKIKIRAMSNIGSDGGEIVYPKEADAVYDYYDAEKKADANDMFSDYINRAKLKIRRTSSLGSKKAISFRKRE</sequence>
<protein>
    <submittedName>
        <fullName evidence="1">Uncharacterized protein</fullName>
    </submittedName>
</protein>
<evidence type="ECO:0000313" key="2">
    <source>
        <dbReference type="Proteomes" id="UP001187192"/>
    </source>
</evidence>
<keyword evidence="2" id="KW-1185">Reference proteome</keyword>
<dbReference type="EMBL" id="BTGU01000001">
    <property type="protein sequence ID" value="GMN25603.1"/>
    <property type="molecule type" value="Genomic_DNA"/>
</dbReference>